<evidence type="ECO:0008006" key="4">
    <source>
        <dbReference type="Google" id="ProtNLM"/>
    </source>
</evidence>
<keyword evidence="3" id="KW-1185">Reference proteome</keyword>
<evidence type="ECO:0000256" key="1">
    <source>
        <dbReference type="SAM" id="SignalP"/>
    </source>
</evidence>
<reference evidence="2 3" key="1">
    <citation type="submission" date="2019-04" db="EMBL/GenBank/DDBJ databases">
        <title>Lewinella litorea sp. nov., isolated from a marine sand.</title>
        <authorList>
            <person name="Yoon J.-H."/>
        </authorList>
    </citation>
    <scope>NUCLEOTIDE SEQUENCE [LARGE SCALE GENOMIC DNA]</scope>
    <source>
        <strain evidence="2 3">HSMS-39</strain>
    </source>
</reference>
<dbReference type="EMBL" id="SRSF01000004">
    <property type="protein sequence ID" value="THH39480.1"/>
    <property type="molecule type" value="Genomic_DNA"/>
</dbReference>
<gene>
    <name evidence="2" type="ORF">E4021_12080</name>
</gene>
<dbReference type="Proteomes" id="UP000308528">
    <property type="component" value="Unassembled WGS sequence"/>
</dbReference>
<organism evidence="2 3">
    <name type="scientific">Neolewinella litorea</name>
    <dbReference type="NCBI Taxonomy" id="2562452"/>
    <lineage>
        <taxon>Bacteria</taxon>
        <taxon>Pseudomonadati</taxon>
        <taxon>Bacteroidota</taxon>
        <taxon>Saprospiria</taxon>
        <taxon>Saprospirales</taxon>
        <taxon>Lewinellaceae</taxon>
        <taxon>Neolewinella</taxon>
    </lineage>
</organism>
<sequence length="167" mass="18710">MIRLRYLLLPVFLLVALTADAQKSFRSAVGVRVGAPSAVSYKAYFNERHAAEVYVGYRGYDVSRYISVNAAYLSHQQIESLRGLNYYYGAGPGIRRWSYDHSETGATVVTASAYLGLEYNFENVPVSVSADWVPTYFFGRNGNRGSFGYDLGGIAVRYRFSDAYEDD</sequence>
<dbReference type="AlphaFoldDB" id="A0A4S4NTB0"/>
<evidence type="ECO:0000313" key="2">
    <source>
        <dbReference type="EMBL" id="THH39480.1"/>
    </source>
</evidence>
<dbReference type="RefSeq" id="WP_136459614.1">
    <property type="nucleotide sequence ID" value="NZ_SRSF01000004.1"/>
</dbReference>
<keyword evidence="1" id="KW-0732">Signal</keyword>
<dbReference type="OrthoDB" id="978645at2"/>
<proteinExistence type="predicted"/>
<comment type="caution">
    <text evidence="2">The sequence shown here is derived from an EMBL/GenBank/DDBJ whole genome shotgun (WGS) entry which is preliminary data.</text>
</comment>
<accession>A0A4S4NTB0</accession>
<protein>
    <recommendedName>
        <fullName evidence="4">Outer membrane protein beta-barrel domain-containing protein</fullName>
    </recommendedName>
</protein>
<evidence type="ECO:0000313" key="3">
    <source>
        <dbReference type="Proteomes" id="UP000308528"/>
    </source>
</evidence>
<feature type="chain" id="PRO_5020873565" description="Outer membrane protein beta-barrel domain-containing protein" evidence="1">
    <location>
        <begin position="22"/>
        <end position="167"/>
    </location>
</feature>
<name>A0A4S4NTB0_9BACT</name>
<feature type="signal peptide" evidence="1">
    <location>
        <begin position="1"/>
        <end position="21"/>
    </location>
</feature>